<name>A0ABD0U9D5_DENTH</name>
<sequence>MAASSAVSNVPNHFLIARRGSRISAAHFPHGRRRTPLYLFFFFALDLFLDSPFPCADSSKKLQPRQPSTRHSLQLSARGEEIAGAESSGLPERTWMREFTRMEFSCSAEKRRLEKWSSEKLGPEKWRQESVCDLYGGGVCDLRRWKRGSPARAWPPAENSMSIQIAPNLGGHILSNSTTYPEAWVEEHLKSPLKRAKGARASAGAAVHASKGVNRLFADWERRRRTESRWRRVEQRRRRVLVGDRSQRKPGRMACLRLPRECREMCERTLESPDPSRANGESNRSLMFLAVCEMAREAEGGGSCELGGATGLGRFCDLGSRRVTGETVCANAGNGAEPGRGFLDGRRRAHCSFLANGKEKRPTGSGEPGRFLAVSEWEGGVREWEPGPAVRIGVERRLFLRIRREGVQRFVRFSPTGRSATIWGSFAIGFTLGWCREGRSPTLADDHDERMPKCGDSHLTSEDQKVIWKGSLRWCREGRSPTLADDHDERMPKCGDSHLTSEDRKVIWKGSLRWCREGRSPTLADDHEERMPKCGDSHLTSEDRKVIWKGSLSVELSLAQRLPQLQHPVFQHLQLVSLGMTFLKPSLLCERLSAHSWTIALTIFLMCTSFSSEGLTAVFLLAAGVERAIILASSSPSAVERGLNLLPLSPARAWPSAENSMSIQIAPNLGGHILSNSTTYPEAWVEEHLKSPLKRAKGARASAGAAVHASKGVNGLFADWERRRRTESRWRRVKLRRRRVLVGDRSQRKPGRMACLRLPRECREMCERTLESPDPSRANGESNRSLMFLAVCEMAREAEGGVSCELGGATGLGRFCDLGSRVLGRFRECRE</sequence>
<dbReference type="EMBL" id="JANQDX010000016">
    <property type="protein sequence ID" value="KAL0909325.1"/>
    <property type="molecule type" value="Genomic_DNA"/>
</dbReference>
<protein>
    <submittedName>
        <fullName evidence="2">Uncharacterized protein</fullName>
    </submittedName>
</protein>
<feature type="region of interest" description="Disordered" evidence="1">
    <location>
        <begin position="58"/>
        <end position="78"/>
    </location>
</feature>
<comment type="caution">
    <text evidence="2">The sequence shown here is derived from an EMBL/GenBank/DDBJ whole genome shotgun (WGS) entry which is preliminary data.</text>
</comment>
<reference evidence="2 3" key="1">
    <citation type="journal article" date="2024" name="Plant Biotechnol. J.">
        <title>Dendrobium thyrsiflorum genome and its molecular insights into genes involved in important horticultural traits.</title>
        <authorList>
            <person name="Chen B."/>
            <person name="Wang J.Y."/>
            <person name="Zheng P.J."/>
            <person name="Li K.L."/>
            <person name="Liang Y.M."/>
            <person name="Chen X.F."/>
            <person name="Zhang C."/>
            <person name="Zhao X."/>
            <person name="He X."/>
            <person name="Zhang G.Q."/>
            <person name="Liu Z.J."/>
            <person name="Xu Q."/>
        </authorList>
    </citation>
    <scope>NUCLEOTIDE SEQUENCE [LARGE SCALE GENOMIC DNA]</scope>
    <source>
        <strain evidence="2">GZMU011</strain>
    </source>
</reference>
<evidence type="ECO:0000313" key="3">
    <source>
        <dbReference type="Proteomes" id="UP001552299"/>
    </source>
</evidence>
<dbReference type="Proteomes" id="UP001552299">
    <property type="component" value="Unassembled WGS sequence"/>
</dbReference>
<gene>
    <name evidence="2" type="ORF">M5K25_020181</name>
</gene>
<proteinExistence type="predicted"/>
<accession>A0ABD0U9D5</accession>
<dbReference type="AlphaFoldDB" id="A0ABD0U9D5"/>
<evidence type="ECO:0000313" key="2">
    <source>
        <dbReference type="EMBL" id="KAL0909325.1"/>
    </source>
</evidence>
<keyword evidence="3" id="KW-1185">Reference proteome</keyword>
<evidence type="ECO:0000256" key="1">
    <source>
        <dbReference type="SAM" id="MobiDB-lite"/>
    </source>
</evidence>
<feature type="compositionally biased region" description="Polar residues" evidence="1">
    <location>
        <begin position="65"/>
        <end position="75"/>
    </location>
</feature>
<organism evidence="2 3">
    <name type="scientific">Dendrobium thyrsiflorum</name>
    <name type="common">Pinecone-like raceme dendrobium</name>
    <name type="synonym">Orchid</name>
    <dbReference type="NCBI Taxonomy" id="117978"/>
    <lineage>
        <taxon>Eukaryota</taxon>
        <taxon>Viridiplantae</taxon>
        <taxon>Streptophyta</taxon>
        <taxon>Embryophyta</taxon>
        <taxon>Tracheophyta</taxon>
        <taxon>Spermatophyta</taxon>
        <taxon>Magnoliopsida</taxon>
        <taxon>Liliopsida</taxon>
        <taxon>Asparagales</taxon>
        <taxon>Orchidaceae</taxon>
        <taxon>Epidendroideae</taxon>
        <taxon>Malaxideae</taxon>
        <taxon>Dendrobiinae</taxon>
        <taxon>Dendrobium</taxon>
    </lineage>
</organism>